<protein>
    <submittedName>
        <fullName evidence="1">Uncharacterized protein</fullName>
    </submittedName>
</protein>
<dbReference type="SUPFAM" id="SSF75169">
    <property type="entry name" value="DsrEFH-like"/>
    <property type="match status" value="1"/>
</dbReference>
<proteinExistence type="predicted"/>
<dbReference type="eggNOG" id="COG1416">
    <property type="taxonomic scope" value="Bacteria"/>
</dbReference>
<organism evidence="1 2">
    <name type="scientific">Thiomicrospira aerophila AL3</name>
    <dbReference type="NCBI Taxonomy" id="717772"/>
    <lineage>
        <taxon>Bacteria</taxon>
        <taxon>Pseudomonadati</taxon>
        <taxon>Pseudomonadota</taxon>
        <taxon>Gammaproteobacteria</taxon>
        <taxon>Thiotrichales</taxon>
        <taxon>Piscirickettsiaceae</taxon>
        <taxon>Thiomicrospira</taxon>
    </lineage>
</organism>
<keyword evidence="2" id="KW-1185">Reference proteome</keyword>
<dbReference type="PANTHER" id="PTHR37691">
    <property type="entry name" value="BLR3518 PROTEIN"/>
    <property type="match status" value="1"/>
</dbReference>
<evidence type="ECO:0000313" key="2">
    <source>
        <dbReference type="Proteomes" id="UP000005380"/>
    </source>
</evidence>
<dbReference type="RefSeq" id="WP_006459387.1">
    <property type="nucleotide sequence ID" value="NZ_CP007030.1"/>
</dbReference>
<dbReference type="EMBL" id="CP007030">
    <property type="protein sequence ID" value="AHF00855.1"/>
    <property type="molecule type" value="Genomic_DNA"/>
</dbReference>
<dbReference type="eggNOG" id="COG5662">
    <property type="taxonomic scope" value="Bacteria"/>
</dbReference>
<gene>
    <name evidence="1" type="ORF">THIAE_02870</name>
</gene>
<reference evidence="1 2" key="1">
    <citation type="submission" date="2013-12" db="EMBL/GenBank/DDBJ databases">
        <authorList>
            <consortium name="DOE Joint Genome Institute"/>
            <person name="Kappler U."/>
            <person name="Huntemann M."/>
            <person name="Han J."/>
            <person name="Chen A."/>
            <person name="Kyrpides N."/>
            <person name="Mavromatis K."/>
            <person name="Markowitz V."/>
            <person name="Palaniappan K."/>
            <person name="Ivanova N."/>
            <person name="Schaumberg A."/>
            <person name="Pati A."/>
            <person name="Liolios K."/>
            <person name="Nordberg H.P."/>
            <person name="Cantor M.N."/>
            <person name="Hua S.X."/>
            <person name="Woyke T."/>
        </authorList>
    </citation>
    <scope>NUCLEOTIDE SEQUENCE [LARGE SCALE GENOMIC DNA]</scope>
    <source>
        <strain evidence="2">AL2</strain>
    </source>
</reference>
<evidence type="ECO:0000313" key="1">
    <source>
        <dbReference type="EMBL" id="AHF00855.1"/>
    </source>
</evidence>
<dbReference type="HOGENOM" id="CLU_1184597_0_0_6"/>
<dbReference type="AlphaFoldDB" id="W0DQG6"/>
<dbReference type="InterPro" id="IPR027396">
    <property type="entry name" value="DsrEFH-like"/>
</dbReference>
<accession>W0DQG6</accession>
<dbReference type="Gene3D" id="3.40.1260.10">
    <property type="entry name" value="DsrEFH-like"/>
    <property type="match status" value="1"/>
</dbReference>
<dbReference type="InParanoid" id="W0DQG6"/>
<dbReference type="KEGG" id="tao:THIAE_02870"/>
<name>W0DQG6_9GAMM</name>
<dbReference type="OrthoDB" id="8557943at2"/>
<dbReference type="PANTHER" id="PTHR37691:SF1">
    <property type="entry name" value="BLR3518 PROTEIN"/>
    <property type="match status" value="1"/>
</dbReference>
<dbReference type="STRING" id="717772.THIAE_02870"/>
<dbReference type="Proteomes" id="UP000005380">
    <property type="component" value="Chromosome"/>
</dbReference>
<sequence>MRPHFKPYEIDQYVDDELDINERLAFEKNLQNDANAKEQVCVKRHIKAQISQHYKKISPLNSHTTQTVHLTHSKPNIIPSWRYIAAGLAGLLLGMMLNFSYPDQNHNTPIAQPSNKFVIHLDNNQQDKMVASLQKASQLLNQQPNTQVQIITNHEGIELFNAQNAMADEIITLVEQHQNLELIACRRTLERIGQEGKTFNLLPAVRVDEPAVDEVVKRLKSGWTFIKI</sequence>